<evidence type="ECO:0000313" key="1">
    <source>
        <dbReference type="EMBL" id="JAI07806.1"/>
    </source>
</evidence>
<reference evidence="1" key="2">
    <citation type="journal article" date="2015" name="Fish Shellfish Immunol.">
        <title>Early steps in the European eel (Anguilla anguilla)-Vibrio vulnificus interaction in the gills: Role of the RtxA13 toxin.</title>
        <authorList>
            <person name="Callol A."/>
            <person name="Pajuelo D."/>
            <person name="Ebbesson L."/>
            <person name="Teles M."/>
            <person name="MacKenzie S."/>
            <person name="Amaro C."/>
        </authorList>
    </citation>
    <scope>NUCLEOTIDE SEQUENCE</scope>
</reference>
<sequence length="13" mass="1544">MPSYSHIQDIHCL</sequence>
<accession>A0A0E9Y146</accession>
<name>A0A0E9Y146_ANGAN</name>
<reference evidence="1" key="1">
    <citation type="submission" date="2014-11" db="EMBL/GenBank/DDBJ databases">
        <authorList>
            <person name="Amaro Gonzalez C."/>
        </authorList>
    </citation>
    <scope>NUCLEOTIDE SEQUENCE</scope>
</reference>
<dbReference type="EMBL" id="GBXM01000772">
    <property type="protein sequence ID" value="JAI07806.1"/>
    <property type="molecule type" value="Transcribed_RNA"/>
</dbReference>
<organism evidence="1">
    <name type="scientific">Anguilla anguilla</name>
    <name type="common">European freshwater eel</name>
    <name type="synonym">Muraena anguilla</name>
    <dbReference type="NCBI Taxonomy" id="7936"/>
    <lineage>
        <taxon>Eukaryota</taxon>
        <taxon>Metazoa</taxon>
        <taxon>Chordata</taxon>
        <taxon>Craniata</taxon>
        <taxon>Vertebrata</taxon>
        <taxon>Euteleostomi</taxon>
        <taxon>Actinopterygii</taxon>
        <taxon>Neopterygii</taxon>
        <taxon>Teleostei</taxon>
        <taxon>Anguilliformes</taxon>
        <taxon>Anguillidae</taxon>
        <taxon>Anguilla</taxon>
    </lineage>
</organism>
<protein>
    <submittedName>
        <fullName evidence="1">Uncharacterized protein</fullName>
    </submittedName>
</protein>
<proteinExistence type="predicted"/>